<dbReference type="RefSeq" id="WP_301813475.1">
    <property type="nucleotide sequence ID" value="NZ_JAUJZH010000021.1"/>
</dbReference>
<evidence type="ECO:0000313" key="2">
    <source>
        <dbReference type="Proteomes" id="UP001169027"/>
    </source>
</evidence>
<organism evidence="1 2">
    <name type="scientific">Variovorax ginsengisoli</name>
    <dbReference type="NCBI Taxonomy" id="363844"/>
    <lineage>
        <taxon>Bacteria</taxon>
        <taxon>Pseudomonadati</taxon>
        <taxon>Pseudomonadota</taxon>
        <taxon>Betaproteobacteria</taxon>
        <taxon>Burkholderiales</taxon>
        <taxon>Comamonadaceae</taxon>
        <taxon>Variovorax</taxon>
    </lineage>
</organism>
<proteinExistence type="predicted"/>
<evidence type="ECO:0000313" key="1">
    <source>
        <dbReference type="EMBL" id="MDO1535681.1"/>
    </source>
</evidence>
<keyword evidence="2" id="KW-1185">Reference proteome</keyword>
<sequence>MSTLDSTPYASYAEHQTNADGTRFISKPTGSQFAGTGGTYLRSCLVCSKHRPVTGGQFRRIAGRSQFVCDDECAARIGFKPKAPAAH</sequence>
<reference evidence="1" key="1">
    <citation type="submission" date="2023-06" db="EMBL/GenBank/DDBJ databases">
        <authorList>
            <person name="Jiang Y."/>
            <person name="Liu Q."/>
        </authorList>
    </citation>
    <scope>NUCLEOTIDE SEQUENCE</scope>
    <source>
        <strain evidence="1">CGMCC 1.12090</strain>
    </source>
</reference>
<dbReference type="EMBL" id="JAUKVY010000021">
    <property type="protein sequence ID" value="MDO1535681.1"/>
    <property type="molecule type" value="Genomic_DNA"/>
</dbReference>
<comment type="caution">
    <text evidence="1">The sequence shown here is derived from an EMBL/GenBank/DDBJ whole genome shotgun (WGS) entry which is preliminary data.</text>
</comment>
<accession>A0ABT8S9T3</accession>
<dbReference type="Proteomes" id="UP001169027">
    <property type="component" value="Unassembled WGS sequence"/>
</dbReference>
<protein>
    <submittedName>
        <fullName evidence="1">Uncharacterized protein</fullName>
    </submittedName>
</protein>
<name>A0ABT8S9T3_9BURK</name>
<gene>
    <name evidence="1" type="ORF">Q2T77_25685</name>
</gene>